<keyword evidence="3" id="KW-0378">Hydrolase</keyword>
<dbReference type="AlphaFoldDB" id="A0A372M1C2"/>
<dbReference type="InterPro" id="IPR029058">
    <property type="entry name" value="AB_hydrolase_fold"/>
</dbReference>
<dbReference type="ESTHER" id="9actn-a0a372m1c2">
    <property type="family name" value="5_AlphaBeta_hydrolase"/>
</dbReference>
<dbReference type="Gene3D" id="3.40.50.1820">
    <property type="entry name" value="alpha/beta hydrolase"/>
    <property type="match status" value="1"/>
</dbReference>
<proteinExistence type="predicted"/>
<dbReference type="EMBL" id="QUAK01000115">
    <property type="protein sequence ID" value="RFU84691.1"/>
    <property type="molecule type" value="Genomic_DNA"/>
</dbReference>
<keyword evidence="1" id="KW-0732">Signal</keyword>
<dbReference type="Proteomes" id="UP000263094">
    <property type="component" value="Unassembled WGS sequence"/>
</dbReference>
<dbReference type="PANTHER" id="PTHR43037">
    <property type="entry name" value="UNNAMED PRODUCT-RELATED"/>
    <property type="match status" value="1"/>
</dbReference>
<feature type="domain" description="Dienelactone hydrolase" evidence="2">
    <location>
        <begin position="181"/>
        <end position="273"/>
    </location>
</feature>
<reference evidence="3 4" key="1">
    <citation type="submission" date="2018-08" db="EMBL/GenBank/DDBJ databases">
        <title>Isolation, diversity and antifungal activity of Actinobacteria from wheat.</title>
        <authorList>
            <person name="Han C."/>
        </authorList>
    </citation>
    <scope>NUCLEOTIDE SEQUENCE [LARGE SCALE GENOMIC DNA]</scope>
    <source>
        <strain evidence="3 4">NEAU-YY421</strain>
    </source>
</reference>
<dbReference type="SUPFAM" id="SSF53474">
    <property type="entry name" value="alpha/beta-Hydrolases"/>
    <property type="match status" value="1"/>
</dbReference>
<dbReference type="InterPro" id="IPR002925">
    <property type="entry name" value="Dienelactn_hydro"/>
</dbReference>
<protein>
    <submittedName>
        <fullName evidence="3">Alpha/beta fold hydrolase</fullName>
    </submittedName>
</protein>
<dbReference type="GO" id="GO:0016787">
    <property type="term" value="F:hydrolase activity"/>
    <property type="evidence" value="ECO:0007669"/>
    <property type="project" value="UniProtKB-KW"/>
</dbReference>
<accession>A0A372M1C2</accession>
<dbReference type="InterPro" id="IPR050955">
    <property type="entry name" value="Plant_Biomass_Hydrol_Est"/>
</dbReference>
<name>A0A372M1C2_9ACTN</name>
<evidence type="ECO:0000256" key="1">
    <source>
        <dbReference type="ARBA" id="ARBA00022729"/>
    </source>
</evidence>
<keyword evidence="4" id="KW-1185">Reference proteome</keyword>
<gene>
    <name evidence="3" type="ORF">DY218_21070</name>
</gene>
<evidence type="ECO:0000313" key="3">
    <source>
        <dbReference type="EMBL" id="RFU84691.1"/>
    </source>
</evidence>
<sequence>MSTVRHRVFRSTRRFEQGVRAGLRSARQSPEVPWEFLEEVAGAGRAAPASHSLTPGAGRRDAGFRIQVECSGGVLVAADLQTRSFKVDDTGNELPYVLSVPGTPPGTAAARGLPLLLFLHGASERGDDPRDLAAHGPVKQLAEGGELPFVVLAPQCPAYSTWAVEVPGVYALLEEIVEEYGIDQDRVYVTGLSMGGAGSWAIAARYPQRFAAAVPICGSWLPEAAERIGTLPVWTFHGEDDENIPVRHTEKIVEALHHNGNQARFTRYPGVGHDSWTRTYDNPEVYDWLLAQRRGG</sequence>
<dbReference type="PANTHER" id="PTHR43037:SF1">
    <property type="entry name" value="BLL1128 PROTEIN"/>
    <property type="match status" value="1"/>
</dbReference>
<dbReference type="Pfam" id="PF01738">
    <property type="entry name" value="DLH"/>
    <property type="match status" value="1"/>
</dbReference>
<evidence type="ECO:0000313" key="4">
    <source>
        <dbReference type="Proteomes" id="UP000263094"/>
    </source>
</evidence>
<evidence type="ECO:0000259" key="2">
    <source>
        <dbReference type="Pfam" id="PF01738"/>
    </source>
</evidence>
<comment type="caution">
    <text evidence="3">The sequence shown here is derived from an EMBL/GenBank/DDBJ whole genome shotgun (WGS) entry which is preliminary data.</text>
</comment>
<organism evidence="3 4">
    <name type="scientific">Streptomyces triticagri</name>
    <dbReference type="NCBI Taxonomy" id="2293568"/>
    <lineage>
        <taxon>Bacteria</taxon>
        <taxon>Bacillati</taxon>
        <taxon>Actinomycetota</taxon>
        <taxon>Actinomycetes</taxon>
        <taxon>Kitasatosporales</taxon>
        <taxon>Streptomycetaceae</taxon>
        <taxon>Streptomyces</taxon>
    </lineage>
</organism>